<proteinExistence type="inferred from homology"/>
<dbReference type="Proteomes" id="UP000030111">
    <property type="component" value="Unassembled WGS sequence"/>
</dbReference>
<dbReference type="CDD" id="cd06558">
    <property type="entry name" value="crotonase-like"/>
    <property type="match status" value="1"/>
</dbReference>
<dbReference type="eggNOG" id="COG1024">
    <property type="taxonomic scope" value="Bacteria"/>
</dbReference>
<accession>A0A0A2MIB7</accession>
<gene>
    <name evidence="2" type="ORF">Q766_18830</name>
</gene>
<dbReference type="Pfam" id="PF00378">
    <property type="entry name" value="ECH_1"/>
    <property type="match status" value="1"/>
</dbReference>
<evidence type="ECO:0000256" key="1">
    <source>
        <dbReference type="ARBA" id="ARBA00005254"/>
    </source>
</evidence>
<keyword evidence="3" id="KW-1185">Reference proteome</keyword>
<protein>
    <submittedName>
        <fullName evidence="2">Enoyl-CoA hydratase</fullName>
    </submittedName>
</protein>
<dbReference type="InterPro" id="IPR051683">
    <property type="entry name" value="Enoyl-CoA_Hydratase/Isomerase"/>
</dbReference>
<dbReference type="RefSeq" id="WP_026990049.1">
    <property type="nucleotide sequence ID" value="NZ_AUGP01000007.1"/>
</dbReference>
<dbReference type="InterPro" id="IPR001753">
    <property type="entry name" value="Enoyl-CoA_hydra/iso"/>
</dbReference>
<dbReference type="SUPFAM" id="SSF52096">
    <property type="entry name" value="ClpP/crotonase"/>
    <property type="match status" value="1"/>
</dbReference>
<dbReference type="InterPro" id="IPR029045">
    <property type="entry name" value="ClpP/crotonase-like_dom_sf"/>
</dbReference>
<dbReference type="PANTHER" id="PTHR42964">
    <property type="entry name" value="ENOYL-COA HYDRATASE"/>
    <property type="match status" value="1"/>
</dbReference>
<dbReference type="Gene3D" id="3.90.226.10">
    <property type="entry name" value="2-enoyl-CoA Hydratase, Chain A, domain 1"/>
    <property type="match status" value="1"/>
</dbReference>
<sequence>MAITNRQDGSLYINVENKIATVEFGHPAGNSFPGVLLGRLTEAINTLSHNPDVSIIVLKSEGEGAFCAGASFNELLAVSNLDDGAVFFSGFANVINAMRNCSKLIVGRIQGKAVGGGVGLAAACDYALATEGSAVKLSEFTIGIGPFVIAPAVERKMGKAALSELTLAAHEWKNAYWAQEKGLYAKVFETIKELDAELDLFTSKLASYNPEALTAMKQVLWEGTENWDVLLADRAKISGRLVLSDFSRQALAKLKP</sequence>
<name>A0A0A2MIB7_9FLAO</name>
<dbReference type="EMBL" id="JRLY01000021">
    <property type="protein sequence ID" value="KGO91331.1"/>
    <property type="molecule type" value="Genomic_DNA"/>
</dbReference>
<organism evidence="2 3">
    <name type="scientific">Flavobacterium subsaxonicum WB 4.1-42 = DSM 21790</name>
    <dbReference type="NCBI Taxonomy" id="1121898"/>
    <lineage>
        <taxon>Bacteria</taxon>
        <taxon>Pseudomonadati</taxon>
        <taxon>Bacteroidota</taxon>
        <taxon>Flavobacteriia</taxon>
        <taxon>Flavobacteriales</taxon>
        <taxon>Flavobacteriaceae</taxon>
        <taxon>Flavobacterium</taxon>
    </lineage>
</organism>
<dbReference type="OrthoDB" id="638407at2"/>
<dbReference type="AlphaFoldDB" id="A0A0A2MIB7"/>
<evidence type="ECO:0000313" key="3">
    <source>
        <dbReference type="Proteomes" id="UP000030111"/>
    </source>
</evidence>
<dbReference type="GO" id="GO:0003824">
    <property type="term" value="F:catalytic activity"/>
    <property type="evidence" value="ECO:0007669"/>
    <property type="project" value="UniProtKB-ARBA"/>
</dbReference>
<evidence type="ECO:0000313" key="2">
    <source>
        <dbReference type="EMBL" id="KGO91331.1"/>
    </source>
</evidence>
<dbReference type="PANTHER" id="PTHR42964:SF1">
    <property type="entry name" value="POLYKETIDE BIOSYNTHESIS ENOYL-COA HYDRATASE PKSH-RELATED"/>
    <property type="match status" value="1"/>
</dbReference>
<reference evidence="2 3" key="1">
    <citation type="submission" date="2013-09" db="EMBL/GenBank/DDBJ databases">
        <authorList>
            <person name="Zeng Z."/>
            <person name="Chen C."/>
        </authorList>
    </citation>
    <scope>NUCLEOTIDE SEQUENCE [LARGE SCALE GENOMIC DNA]</scope>
    <source>
        <strain evidence="2 3">WB 4.1-42</strain>
    </source>
</reference>
<comment type="similarity">
    <text evidence="1">Belongs to the enoyl-CoA hydratase/isomerase family.</text>
</comment>
<dbReference type="STRING" id="1121898.GCA_000422725_04039"/>
<comment type="caution">
    <text evidence="2">The sequence shown here is derived from an EMBL/GenBank/DDBJ whole genome shotgun (WGS) entry which is preliminary data.</text>
</comment>